<organism evidence="3 4">
    <name type="scientific">Gordonia effusa NBRC 100432</name>
    <dbReference type="NCBI Taxonomy" id="1077974"/>
    <lineage>
        <taxon>Bacteria</taxon>
        <taxon>Bacillati</taxon>
        <taxon>Actinomycetota</taxon>
        <taxon>Actinomycetes</taxon>
        <taxon>Mycobacteriales</taxon>
        <taxon>Gordoniaceae</taxon>
        <taxon>Gordonia</taxon>
    </lineage>
</organism>
<keyword evidence="4" id="KW-1185">Reference proteome</keyword>
<sequence length="347" mass="37510">MRAVVEKSLGKRAQQISPLEDAIAAASIGQVYRATLSDGRTVAVKVKYPGIDWMVRADLRNLTLLVRVLGKYVSAANIEEIAAEVTEQISRELDFGRELANQSEFAERYRDHPVFRIPAPVPELCSDEVMVTEFLDGAPFAQALTWTSDRRNVLGEAIYRFYCGEMYRTGRFCGDPHPGNVLLLADGKVGFVDFGLCVELTPDELETERAVFRALLDGDVDTAFRIAIDGGFIVDTDSVGAGEFGEYLRAVIGWHLTPEAVTITPDQASAAAAAAMLPSGGHMAGMGSQRLLQAHTFGRRNELATCSMLGRLGATAEWSAIARESLGMSGPATSMGESVAAWLAETV</sequence>
<evidence type="ECO:0000313" key="3">
    <source>
        <dbReference type="EMBL" id="GAB17248.1"/>
    </source>
</evidence>
<dbReference type="Pfam" id="PF03109">
    <property type="entry name" value="ABC1"/>
    <property type="match status" value="1"/>
</dbReference>
<gene>
    <name evidence="3" type="ORF">GOEFS_022_00280</name>
</gene>
<evidence type="ECO:0000256" key="1">
    <source>
        <dbReference type="ARBA" id="ARBA00009670"/>
    </source>
</evidence>
<dbReference type="InterPro" id="IPR050154">
    <property type="entry name" value="UbiB_kinase"/>
</dbReference>
<protein>
    <recommendedName>
        <fullName evidence="2">ABC1 atypical kinase-like domain-containing protein</fullName>
    </recommendedName>
</protein>
<dbReference type="EMBL" id="BAEH01000022">
    <property type="protein sequence ID" value="GAB17248.1"/>
    <property type="molecule type" value="Genomic_DNA"/>
</dbReference>
<accession>H0QWP7</accession>
<dbReference type="InterPro" id="IPR034646">
    <property type="entry name" value="ADCK3_dom"/>
</dbReference>
<dbReference type="InterPro" id="IPR011009">
    <property type="entry name" value="Kinase-like_dom_sf"/>
</dbReference>
<name>H0QWP7_9ACTN</name>
<dbReference type="CDD" id="cd13970">
    <property type="entry name" value="ABC1_ADCK3"/>
    <property type="match status" value="1"/>
</dbReference>
<dbReference type="AlphaFoldDB" id="H0QWP7"/>
<evidence type="ECO:0000259" key="2">
    <source>
        <dbReference type="Pfam" id="PF03109"/>
    </source>
</evidence>
<dbReference type="InterPro" id="IPR004147">
    <property type="entry name" value="ABC1_dom"/>
</dbReference>
<dbReference type="Proteomes" id="UP000035034">
    <property type="component" value="Unassembled WGS sequence"/>
</dbReference>
<dbReference type="eggNOG" id="COG0661">
    <property type="taxonomic scope" value="Bacteria"/>
</dbReference>
<comment type="similarity">
    <text evidence="1">Belongs to the protein kinase superfamily. ADCK protein kinase family.</text>
</comment>
<proteinExistence type="inferred from homology"/>
<comment type="caution">
    <text evidence="3">The sequence shown here is derived from an EMBL/GenBank/DDBJ whole genome shotgun (WGS) entry which is preliminary data.</text>
</comment>
<dbReference type="PANTHER" id="PTHR10566:SF113">
    <property type="entry name" value="PROTEIN ACTIVITY OF BC1 COMPLEX KINASE 7, CHLOROPLASTIC"/>
    <property type="match status" value="1"/>
</dbReference>
<dbReference type="PANTHER" id="PTHR10566">
    <property type="entry name" value="CHAPERONE-ACTIVITY OF BC1 COMPLEX CABC1 -RELATED"/>
    <property type="match status" value="1"/>
</dbReference>
<feature type="domain" description="ABC1 atypical kinase-like" evidence="2">
    <location>
        <begin position="4"/>
        <end position="222"/>
    </location>
</feature>
<dbReference type="SUPFAM" id="SSF56112">
    <property type="entry name" value="Protein kinase-like (PK-like)"/>
    <property type="match status" value="1"/>
</dbReference>
<reference evidence="3 4" key="1">
    <citation type="submission" date="2011-12" db="EMBL/GenBank/DDBJ databases">
        <title>Whole genome shotgun sequence of Gordonia effusa NBRC 100432.</title>
        <authorList>
            <person name="Yoshida I."/>
            <person name="Takarada H."/>
            <person name="Hosoyama A."/>
            <person name="Tsuchikane K."/>
            <person name="Katsumata H."/>
            <person name="Yamazaki S."/>
            <person name="Fujita N."/>
        </authorList>
    </citation>
    <scope>NUCLEOTIDE SEQUENCE [LARGE SCALE GENOMIC DNA]</scope>
    <source>
        <strain evidence="3 4">NBRC 100432</strain>
    </source>
</reference>
<evidence type="ECO:0000313" key="4">
    <source>
        <dbReference type="Proteomes" id="UP000035034"/>
    </source>
</evidence>